<dbReference type="OrthoDB" id="9811332at2"/>
<dbReference type="Proteomes" id="UP000032680">
    <property type="component" value="Unassembled WGS sequence"/>
</dbReference>
<name>A0A0D6PAS1_9PROT</name>
<accession>A0A0D6PAS1</accession>
<evidence type="ECO:0000313" key="1">
    <source>
        <dbReference type="EMBL" id="GAN78293.1"/>
    </source>
</evidence>
<proteinExistence type="predicted"/>
<organism evidence="1 2">
    <name type="scientific">Acidisphaera rubrifaciens HS-AP3</name>
    <dbReference type="NCBI Taxonomy" id="1231350"/>
    <lineage>
        <taxon>Bacteria</taxon>
        <taxon>Pseudomonadati</taxon>
        <taxon>Pseudomonadota</taxon>
        <taxon>Alphaproteobacteria</taxon>
        <taxon>Acetobacterales</taxon>
        <taxon>Acetobacteraceae</taxon>
        <taxon>Acidisphaera</taxon>
    </lineage>
</organism>
<dbReference type="InterPro" id="IPR029063">
    <property type="entry name" value="SAM-dependent_MTases_sf"/>
</dbReference>
<sequence length="224" mass="24982">MKGLSSEERHRRAASALADIYWTRPATTVLPRGDRSALYDCVADQIGPNVPVNCLEFGVGQGASITALSRLFVHPRARFIGFDSFAAPPGTGTAARRGSFVTDGHPPATADTRVTFRKGWFQDTVPDYFRDNPVDRTRILLVHFDADLYASDLFLLTTLWHLLGSYFFIFDDFIHDDVVALADFMQAYPVKIAFLAQTTGGEGRPYPERVFGHMKRTEMPAPLH</sequence>
<protein>
    <recommendedName>
        <fullName evidence="3">Class I SAM-dependent methyltransferase</fullName>
    </recommendedName>
</protein>
<dbReference type="Gene3D" id="3.40.50.150">
    <property type="entry name" value="Vaccinia Virus protein VP39"/>
    <property type="match status" value="1"/>
</dbReference>
<evidence type="ECO:0008006" key="3">
    <source>
        <dbReference type="Google" id="ProtNLM"/>
    </source>
</evidence>
<dbReference type="EMBL" id="BANB01000728">
    <property type="protein sequence ID" value="GAN78293.1"/>
    <property type="molecule type" value="Genomic_DNA"/>
</dbReference>
<evidence type="ECO:0000313" key="2">
    <source>
        <dbReference type="Proteomes" id="UP000032680"/>
    </source>
</evidence>
<gene>
    <name evidence="1" type="ORF">Asru_0729_02</name>
</gene>
<dbReference type="SUPFAM" id="SSF53335">
    <property type="entry name" value="S-adenosyl-L-methionine-dependent methyltransferases"/>
    <property type="match status" value="1"/>
</dbReference>
<comment type="caution">
    <text evidence="1">The sequence shown here is derived from an EMBL/GenBank/DDBJ whole genome shotgun (WGS) entry which is preliminary data.</text>
</comment>
<dbReference type="RefSeq" id="WP_048862812.1">
    <property type="nucleotide sequence ID" value="NZ_BANB01000728.1"/>
</dbReference>
<keyword evidence="2" id="KW-1185">Reference proteome</keyword>
<dbReference type="AlphaFoldDB" id="A0A0D6PAS1"/>
<dbReference type="Pfam" id="PF13578">
    <property type="entry name" value="Methyltransf_24"/>
    <property type="match status" value="1"/>
</dbReference>
<reference evidence="1 2" key="1">
    <citation type="submission" date="2012-11" db="EMBL/GenBank/DDBJ databases">
        <title>Whole genome sequence of Acidisphaera rubrifaciens HS-AP3.</title>
        <authorList>
            <person name="Azuma Y."/>
            <person name="Higashiura N."/>
            <person name="Hirakawa H."/>
            <person name="Matsushita K."/>
        </authorList>
    </citation>
    <scope>NUCLEOTIDE SEQUENCE [LARGE SCALE GENOMIC DNA]</scope>
    <source>
        <strain evidence="1 2">HS-AP3</strain>
    </source>
</reference>